<sequence length="225" mass="24692">MEGIDRTGAWYTFRMTSYTTIAGRAFAEIEEKKSRFIAGLAHVETEDEALAFLDEVRAANRMARHNVYAYVLREGGAGASGRVRYSDDGEPQKTAGLPTLETLQHAGLTDVIAVVTRYFGGTLLGTGGLVRAYTQATQAAIEAAELVVVSRCVDIEVRLAYAKYDQFTRMAADCGAKVLDTAFDDEVTLRLRMLDGTQDPLLLKLTELERGQERVDVSEPVDAPF</sequence>
<gene>
    <name evidence="4" type="ORF">QNJ86_11935</name>
</gene>
<comment type="similarity">
    <text evidence="1">Belongs to the IMPACT family.</text>
</comment>
<dbReference type="InterPro" id="IPR023582">
    <property type="entry name" value="Impact"/>
</dbReference>
<dbReference type="EMBL" id="JASJEU010000022">
    <property type="protein sequence ID" value="MDJ1651513.1"/>
    <property type="molecule type" value="Genomic_DNA"/>
</dbReference>
<organism evidence="4 5">
    <name type="scientific">Gordonibacter faecis</name>
    <dbReference type="NCBI Taxonomy" id="3047475"/>
    <lineage>
        <taxon>Bacteria</taxon>
        <taxon>Bacillati</taxon>
        <taxon>Actinomycetota</taxon>
        <taxon>Coriobacteriia</taxon>
        <taxon>Eggerthellales</taxon>
        <taxon>Eggerthellaceae</taxon>
        <taxon>Gordonibacter</taxon>
    </lineage>
</organism>
<name>A0ABT7DSD4_9ACTN</name>
<proteinExistence type="inferred from homology"/>
<dbReference type="Gene3D" id="3.30.230.30">
    <property type="entry name" value="Impact, N-terminal domain"/>
    <property type="match status" value="1"/>
</dbReference>
<feature type="domain" description="Impact N-terminal" evidence="2">
    <location>
        <begin position="32"/>
        <end position="141"/>
    </location>
</feature>
<dbReference type="SUPFAM" id="SSF54211">
    <property type="entry name" value="Ribosomal protein S5 domain 2-like"/>
    <property type="match status" value="1"/>
</dbReference>
<dbReference type="InterPro" id="IPR020568">
    <property type="entry name" value="Ribosomal_Su5_D2-typ_SF"/>
</dbReference>
<dbReference type="InterPro" id="IPR015269">
    <property type="entry name" value="UPF0029_Impact_C"/>
</dbReference>
<dbReference type="Pfam" id="PF01205">
    <property type="entry name" value="Impact_N"/>
    <property type="match status" value="1"/>
</dbReference>
<dbReference type="SUPFAM" id="SSF54980">
    <property type="entry name" value="EF-G C-terminal domain-like"/>
    <property type="match status" value="1"/>
</dbReference>
<evidence type="ECO:0000313" key="4">
    <source>
        <dbReference type="EMBL" id="MDJ1651513.1"/>
    </source>
</evidence>
<reference evidence="4 5" key="1">
    <citation type="submission" date="2023-05" db="EMBL/GenBank/DDBJ databases">
        <title>Gordonibacter KGMB12511T sp. nov., isolated from faeces of healthy Korean.</title>
        <authorList>
            <person name="Kim H.S."/>
            <person name="Kim J.-S."/>
            <person name="Suh M.K."/>
            <person name="Eom M.K."/>
            <person name="Do H.E."/>
            <person name="Lee J.-S."/>
        </authorList>
    </citation>
    <scope>NUCLEOTIDE SEQUENCE [LARGE SCALE GENOMIC DNA]</scope>
    <source>
        <strain evidence="4 5">KGMB12511</strain>
    </source>
</reference>
<keyword evidence="5" id="KW-1185">Reference proteome</keyword>
<feature type="domain" description="UPF0029" evidence="3">
    <location>
        <begin position="157"/>
        <end position="212"/>
    </location>
</feature>
<evidence type="ECO:0000256" key="1">
    <source>
        <dbReference type="ARBA" id="ARBA00007665"/>
    </source>
</evidence>
<dbReference type="InterPro" id="IPR035647">
    <property type="entry name" value="EFG_III/V"/>
</dbReference>
<comment type="caution">
    <text evidence="4">The sequence shown here is derived from an EMBL/GenBank/DDBJ whole genome shotgun (WGS) entry which is preliminary data.</text>
</comment>
<dbReference type="InterPro" id="IPR001498">
    <property type="entry name" value="Impact_N"/>
</dbReference>
<evidence type="ECO:0000313" key="5">
    <source>
        <dbReference type="Proteomes" id="UP001232750"/>
    </source>
</evidence>
<accession>A0ABT7DSD4</accession>
<protein>
    <submittedName>
        <fullName evidence="4">YigZ family protein</fullName>
    </submittedName>
</protein>
<evidence type="ECO:0000259" key="3">
    <source>
        <dbReference type="Pfam" id="PF09186"/>
    </source>
</evidence>
<dbReference type="Pfam" id="PF09186">
    <property type="entry name" value="DUF1949"/>
    <property type="match status" value="1"/>
</dbReference>
<dbReference type="InterPro" id="IPR036956">
    <property type="entry name" value="Impact_N_sf"/>
</dbReference>
<dbReference type="PANTHER" id="PTHR16301:SF20">
    <property type="entry name" value="IMPACT FAMILY MEMBER YIGZ"/>
    <property type="match status" value="1"/>
</dbReference>
<evidence type="ECO:0000259" key="2">
    <source>
        <dbReference type="Pfam" id="PF01205"/>
    </source>
</evidence>
<dbReference type="PANTHER" id="PTHR16301">
    <property type="entry name" value="IMPACT-RELATED"/>
    <property type="match status" value="1"/>
</dbReference>
<dbReference type="Proteomes" id="UP001232750">
    <property type="component" value="Unassembled WGS sequence"/>
</dbReference>